<dbReference type="CDD" id="cd04301">
    <property type="entry name" value="NAT_SF"/>
    <property type="match status" value="1"/>
</dbReference>
<sequence length="173" mass="20575">MPKITINRLSEQDLQPLIFISKKTFDDTFRPDNKDYIIDHYLETSFTEEKMKAQLNNPNSEFYFAYSDNDVAGYLKININDAQTEAMGEDTLEIERIYVDNRYQKQGIGKHLYNKAIERAKYYHLKKVWLGVWEHNQNALAFYNRMGFKHIDSHVFQMGDEAQTDFIMELILR</sequence>
<accession>A0A328A606</accession>
<dbReference type="PROSITE" id="PS51186">
    <property type="entry name" value="GNAT"/>
    <property type="match status" value="1"/>
</dbReference>
<dbReference type="SUPFAM" id="SSF55729">
    <property type="entry name" value="Acyl-CoA N-acyltransferases (Nat)"/>
    <property type="match status" value="1"/>
</dbReference>
<protein>
    <submittedName>
        <fullName evidence="2">GNAT family N-acetyltransferase</fullName>
    </submittedName>
</protein>
<dbReference type="EMBL" id="PZJG01000002">
    <property type="protein sequence ID" value="RAK49827.1"/>
    <property type="molecule type" value="Genomic_DNA"/>
</dbReference>
<dbReference type="PANTHER" id="PTHR43617">
    <property type="entry name" value="L-AMINO ACID N-ACETYLTRANSFERASE"/>
    <property type="match status" value="1"/>
</dbReference>
<feature type="domain" description="N-acetyltransferase" evidence="1">
    <location>
        <begin position="4"/>
        <end position="173"/>
    </location>
</feature>
<dbReference type="GO" id="GO:0016747">
    <property type="term" value="F:acyltransferase activity, transferring groups other than amino-acyl groups"/>
    <property type="evidence" value="ECO:0007669"/>
    <property type="project" value="InterPro"/>
</dbReference>
<dbReference type="Pfam" id="PF00583">
    <property type="entry name" value="Acetyltransf_1"/>
    <property type="match status" value="1"/>
</dbReference>
<name>A0A328A606_9STAP</name>
<dbReference type="InterPro" id="IPR050276">
    <property type="entry name" value="MshD_Acetyltransferase"/>
</dbReference>
<dbReference type="RefSeq" id="WP_111745287.1">
    <property type="nucleotide sequence ID" value="NZ_DALZDE010000004.1"/>
</dbReference>
<dbReference type="AlphaFoldDB" id="A0A328A606"/>
<comment type="caution">
    <text evidence="2">The sequence shown here is derived from an EMBL/GenBank/DDBJ whole genome shotgun (WGS) entry which is preliminary data.</text>
</comment>
<evidence type="ECO:0000259" key="1">
    <source>
        <dbReference type="PROSITE" id="PS51186"/>
    </source>
</evidence>
<proteinExistence type="predicted"/>
<dbReference type="Gene3D" id="3.40.630.30">
    <property type="match status" value="1"/>
</dbReference>
<reference evidence="2 3" key="1">
    <citation type="journal article" date="2018" name="Front. Microbiol.">
        <title>Description and Comparative Genomics of Macrococcus caseolyticus subsp. hominis subsp. nov., Macrococcus goetzii sp. nov., Macrococcus epidermidis sp. nov., and Macrococcus bohemicus sp. nov., Novel Macrococci From Human Clinical Material With Virulence Potential and Suspected Uptake of Foreign DNA by Natural Transformation.</title>
        <authorList>
            <person name="Maslanova I."/>
            <person name="Wertheimer Z."/>
            <person name="Sedlacek I."/>
            <person name="Svec P."/>
            <person name="Indrakova A."/>
            <person name="Kovarovic V."/>
            <person name="Schumann P."/>
            <person name="Sproer C."/>
            <person name="Kralova S."/>
            <person name="Sedo O."/>
            <person name="Kristofova L."/>
            <person name="Vrbovska V."/>
            <person name="Fuzik T."/>
            <person name="Petras P."/>
            <person name="Zdrahal Z."/>
            <person name="Ruzickova V."/>
            <person name="Doskar J."/>
            <person name="Pantucek R."/>
        </authorList>
    </citation>
    <scope>NUCLEOTIDE SEQUENCE [LARGE SCALE GENOMIC DNA]</scope>
    <source>
        <strain evidence="2 3">03/115</strain>
    </source>
</reference>
<dbReference type="PANTHER" id="PTHR43617:SF33">
    <property type="entry name" value="SPORE COAT POLYSACCHARIDE BIOSYNTHESIS PROTEIN SPSD"/>
    <property type="match status" value="1"/>
</dbReference>
<dbReference type="InterPro" id="IPR000182">
    <property type="entry name" value="GNAT_dom"/>
</dbReference>
<gene>
    <name evidence="2" type="ORF">BHX94_05285</name>
</gene>
<dbReference type="OrthoDB" id="7205533at2"/>
<keyword evidence="2" id="KW-0808">Transferase</keyword>
<organism evidence="2 3">
    <name type="scientific">Macrococcoides bohemicum</name>
    <dbReference type="NCBI Taxonomy" id="1903056"/>
    <lineage>
        <taxon>Bacteria</taxon>
        <taxon>Bacillati</taxon>
        <taxon>Bacillota</taxon>
        <taxon>Bacilli</taxon>
        <taxon>Bacillales</taxon>
        <taxon>Staphylococcaceae</taxon>
        <taxon>Macrococcoides</taxon>
    </lineage>
</organism>
<evidence type="ECO:0000313" key="3">
    <source>
        <dbReference type="Proteomes" id="UP000249579"/>
    </source>
</evidence>
<dbReference type="InterPro" id="IPR016181">
    <property type="entry name" value="Acyl_CoA_acyltransferase"/>
</dbReference>
<dbReference type="Proteomes" id="UP000249579">
    <property type="component" value="Unassembled WGS sequence"/>
</dbReference>
<evidence type="ECO:0000313" key="2">
    <source>
        <dbReference type="EMBL" id="RAK49827.1"/>
    </source>
</evidence>